<dbReference type="GO" id="GO:0000271">
    <property type="term" value="P:polysaccharide biosynthetic process"/>
    <property type="evidence" value="ECO:0007669"/>
    <property type="project" value="TreeGrafter"/>
</dbReference>
<dbReference type="Gene3D" id="3.40.640.10">
    <property type="entry name" value="Type I PLP-dependent aspartate aminotransferase-like (Major domain)"/>
    <property type="match status" value="1"/>
</dbReference>
<dbReference type="InterPro" id="IPR015421">
    <property type="entry name" value="PyrdxlP-dep_Trfase_major"/>
</dbReference>
<dbReference type="GO" id="GO:0008483">
    <property type="term" value="F:transaminase activity"/>
    <property type="evidence" value="ECO:0007669"/>
    <property type="project" value="TreeGrafter"/>
</dbReference>
<dbReference type="AlphaFoldDB" id="A0A533Q7E6"/>
<dbReference type="PIRSF" id="PIRSF000390">
    <property type="entry name" value="PLP_StrS"/>
    <property type="match status" value="1"/>
</dbReference>
<dbReference type="InterPro" id="IPR015422">
    <property type="entry name" value="PyrdxlP-dep_Trfase_small"/>
</dbReference>
<dbReference type="PANTHER" id="PTHR30244:SF34">
    <property type="entry name" value="DTDP-4-AMINO-4,6-DIDEOXYGALACTOSE TRANSAMINASE"/>
    <property type="match status" value="1"/>
</dbReference>
<proteinExistence type="inferred from homology"/>
<feature type="modified residue" description="N6-(pyridoxal phosphate)lysine" evidence="3">
    <location>
        <position position="179"/>
    </location>
</feature>
<dbReference type="InterPro" id="IPR015424">
    <property type="entry name" value="PyrdxlP-dep_Trfase"/>
</dbReference>
<dbReference type="SUPFAM" id="SSF53383">
    <property type="entry name" value="PLP-dependent transferases"/>
    <property type="match status" value="1"/>
</dbReference>
<dbReference type="PANTHER" id="PTHR30244">
    <property type="entry name" value="TRANSAMINASE"/>
    <property type="match status" value="1"/>
</dbReference>
<evidence type="ECO:0000313" key="5">
    <source>
        <dbReference type="EMBL" id="TLD40547.1"/>
    </source>
</evidence>
<organism evidence="5 6">
    <name type="scientific">Candidatus Jettenia ecosi</name>
    <dbReference type="NCBI Taxonomy" id="2494326"/>
    <lineage>
        <taxon>Bacteria</taxon>
        <taxon>Pseudomonadati</taxon>
        <taxon>Planctomycetota</taxon>
        <taxon>Candidatus Brocadiia</taxon>
        <taxon>Candidatus Brocadiales</taxon>
        <taxon>Candidatus Brocadiaceae</taxon>
        <taxon>Candidatus Jettenia</taxon>
    </lineage>
</organism>
<keyword evidence="3 4" id="KW-0663">Pyridoxal phosphate</keyword>
<evidence type="ECO:0000256" key="3">
    <source>
        <dbReference type="PIRSR" id="PIRSR000390-2"/>
    </source>
</evidence>
<gene>
    <name evidence="5" type="ORF">JETT_3184</name>
</gene>
<dbReference type="CDD" id="cd00616">
    <property type="entry name" value="AHBA_syn"/>
    <property type="match status" value="1"/>
</dbReference>
<comment type="similarity">
    <text evidence="1 4">Belongs to the DegT/DnrJ/EryC1 family.</text>
</comment>
<dbReference type="GO" id="GO:0030170">
    <property type="term" value="F:pyridoxal phosphate binding"/>
    <property type="evidence" value="ECO:0007669"/>
    <property type="project" value="TreeGrafter"/>
</dbReference>
<dbReference type="Pfam" id="PF01041">
    <property type="entry name" value="DegT_DnrJ_EryC1"/>
    <property type="match status" value="1"/>
</dbReference>
<accession>A0A533Q7E6</accession>
<feature type="active site" description="Proton acceptor" evidence="2">
    <location>
        <position position="179"/>
    </location>
</feature>
<evidence type="ECO:0000256" key="1">
    <source>
        <dbReference type="ARBA" id="ARBA00037999"/>
    </source>
</evidence>
<dbReference type="EMBL" id="SULG01000094">
    <property type="protein sequence ID" value="TLD40547.1"/>
    <property type="molecule type" value="Genomic_DNA"/>
</dbReference>
<name>A0A533Q7E6_9BACT</name>
<protein>
    <submittedName>
        <fullName evidence="5">Lipopolysaccharide biosynthesis protein RffA</fullName>
    </submittedName>
</protein>
<comment type="caution">
    <text evidence="5">The sequence shown here is derived from an EMBL/GenBank/DDBJ whole genome shotgun (WGS) entry which is preliminary data.</text>
</comment>
<evidence type="ECO:0000256" key="4">
    <source>
        <dbReference type="RuleBase" id="RU004508"/>
    </source>
</evidence>
<reference evidence="5 6" key="1">
    <citation type="submission" date="2019-04" db="EMBL/GenBank/DDBJ databases">
        <title>Genome of a novel bacterium Candidatus Jettenia ecosi reconstructed from metagenome of an anammox bioreactor.</title>
        <authorList>
            <person name="Mardanov A.V."/>
            <person name="Beletsky A.V."/>
            <person name="Ravin N.V."/>
            <person name="Botchkova E.A."/>
            <person name="Litti Y.V."/>
            <person name="Nozhevnikova A.N."/>
        </authorList>
    </citation>
    <scope>NUCLEOTIDE SEQUENCE [LARGE SCALE GENOMIC DNA]</scope>
    <source>
        <strain evidence="5">J2</strain>
    </source>
</reference>
<evidence type="ECO:0000256" key="2">
    <source>
        <dbReference type="PIRSR" id="PIRSR000390-1"/>
    </source>
</evidence>
<sequence length="392" mass="43058">MGGEEIKYVQEAFESNYIAPLGPQVDAFEREFIAKVKIPYGVALSSGTAAMHLALHGMGVGAGDEVLASSLTFIGSITPVVFQGATPVFIDSDRASWNMDPELLAEEIESCKKKGKLPKAVVPTDIYGQCADMDRILDVCSVYNIPVISDSAEALGATYRGRSAGTGAKAVVYSFNGNKIITTSGGGMLVSEDEKMISYARFLSQQARDAAPHYEHTQIGYNYRMSNIVAAVGRGQLKVIDDRVEARRRIFAYYQKTLQDVPGIEFMPEAPYGRSNRWLTVILITPEEFGADREEVRLALEKHNIESRPVWKPMHMQPVFKGCRMRGGGVSEDLFKRGLCLPSGTAMSYEDVDRVIAVIRNVHKRCSDDSFTIQPKPIPDAELTSCHNVSAS</sequence>
<dbReference type="Gene3D" id="3.90.1150.10">
    <property type="entry name" value="Aspartate Aminotransferase, domain 1"/>
    <property type="match status" value="1"/>
</dbReference>
<dbReference type="InterPro" id="IPR000653">
    <property type="entry name" value="DegT/StrS_aminotransferase"/>
</dbReference>
<evidence type="ECO:0000313" key="6">
    <source>
        <dbReference type="Proteomes" id="UP000319783"/>
    </source>
</evidence>
<dbReference type="Proteomes" id="UP000319783">
    <property type="component" value="Unassembled WGS sequence"/>
</dbReference>